<name>A0A1F6C2Z6_9BACT</name>
<feature type="transmembrane region" description="Helical" evidence="1">
    <location>
        <begin position="115"/>
        <end position="133"/>
    </location>
</feature>
<evidence type="ECO:0000313" key="2">
    <source>
        <dbReference type="EMBL" id="OGG43564.1"/>
    </source>
</evidence>
<protein>
    <submittedName>
        <fullName evidence="2">Uncharacterized protein</fullName>
    </submittedName>
</protein>
<proteinExistence type="predicted"/>
<keyword evidence="1" id="KW-1133">Transmembrane helix</keyword>
<feature type="transmembrane region" description="Helical" evidence="1">
    <location>
        <begin position="84"/>
        <end position="109"/>
    </location>
</feature>
<comment type="caution">
    <text evidence="2">The sequence shown here is derived from an EMBL/GenBank/DDBJ whole genome shotgun (WGS) entry which is preliminary data.</text>
</comment>
<gene>
    <name evidence="2" type="ORF">A3G50_02705</name>
</gene>
<evidence type="ECO:0000256" key="1">
    <source>
        <dbReference type="SAM" id="Phobius"/>
    </source>
</evidence>
<dbReference type="Proteomes" id="UP000176633">
    <property type="component" value="Unassembled WGS sequence"/>
</dbReference>
<dbReference type="AlphaFoldDB" id="A0A1F6C2Z6"/>
<keyword evidence="1" id="KW-0812">Transmembrane</keyword>
<organism evidence="2 3">
    <name type="scientific">Candidatus Jorgensenbacteria bacterium RIFCSPLOWO2_12_FULL_42_11</name>
    <dbReference type="NCBI Taxonomy" id="1798473"/>
    <lineage>
        <taxon>Bacteria</taxon>
        <taxon>Candidatus Joergenseniibacteriota</taxon>
    </lineage>
</organism>
<sequence length="254" mass="29537">MVKKLSFLFASKPWRSLLPKVSLFALGLFGVYFFNFSFPVLSVFSLLIAWFYFSQLPERAHFRISFLALTLTAFLTLRFSEGGFYPAFLACLGFGFLFYLLLGLPALIFKNRQSVYLLLNTGLFLAMFLLFFSADKSKHFLTINFLLFSIVFFLFRECFGFLRSAVHDSSFVVHNPRFLSLVFAFLSLELFWVISLLPIGFINLAVLETLFVFLTRDFALAYFSGRFNRQFFVYHLLIFIILVIFIFANSKWGI</sequence>
<keyword evidence="1" id="KW-0472">Membrane</keyword>
<feature type="transmembrane region" description="Helical" evidence="1">
    <location>
        <begin position="145"/>
        <end position="166"/>
    </location>
</feature>
<accession>A0A1F6C2Z6</accession>
<feature type="transmembrane region" description="Helical" evidence="1">
    <location>
        <begin position="21"/>
        <end position="54"/>
    </location>
</feature>
<dbReference type="STRING" id="1798473.A3G50_02705"/>
<evidence type="ECO:0000313" key="3">
    <source>
        <dbReference type="Proteomes" id="UP000176633"/>
    </source>
</evidence>
<feature type="transmembrane region" description="Helical" evidence="1">
    <location>
        <begin position="231"/>
        <end position="248"/>
    </location>
</feature>
<dbReference type="EMBL" id="MFKM01000011">
    <property type="protein sequence ID" value="OGG43564.1"/>
    <property type="molecule type" value="Genomic_DNA"/>
</dbReference>
<feature type="transmembrane region" description="Helical" evidence="1">
    <location>
        <begin position="60"/>
        <end position="77"/>
    </location>
</feature>
<reference evidence="2 3" key="1">
    <citation type="journal article" date="2016" name="Nat. Commun.">
        <title>Thousands of microbial genomes shed light on interconnected biogeochemical processes in an aquifer system.</title>
        <authorList>
            <person name="Anantharaman K."/>
            <person name="Brown C.T."/>
            <person name="Hug L.A."/>
            <person name="Sharon I."/>
            <person name="Castelle C.J."/>
            <person name="Probst A.J."/>
            <person name="Thomas B.C."/>
            <person name="Singh A."/>
            <person name="Wilkins M.J."/>
            <person name="Karaoz U."/>
            <person name="Brodie E.L."/>
            <person name="Williams K.H."/>
            <person name="Hubbard S.S."/>
            <person name="Banfield J.F."/>
        </authorList>
    </citation>
    <scope>NUCLEOTIDE SEQUENCE [LARGE SCALE GENOMIC DNA]</scope>
</reference>